<dbReference type="InterPro" id="IPR009003">
    <property type="entry name" value="Peptidase_S1_PA"/>
</dbReference>
<feature type="transmembrane region" description="Helical" evidence="1">
    <location>
        <begin position="42"/>
        <end position="62"/>
    </location>
</feature>
<dbReference type="Gene3D" id="2.40.10.10">
    <property type="entry name" value="Trypsin-like serine proteases"/>
    <property type="match status" value="1"/>
</dbReference>
<dbReference type="PANTHER" id="PTHR46366">
    <property type="entry name" value="PRO-APOPTOTIC SERINE PROTEASE NMA111"/>
    <property type="match status" value="1"/>
</dbReference>
<name>A0ABR0BC94_PURLI</name>
<evidence type="ECO:0000256" key="1">
    <source>
        <dbReference type="SAM" id="Phobius"/>
    </source>
</evidence>
<feature type="transmembrane region" description="Helical" evidence="1">
    <location>
        <begin position="165"/>
        <end position="187"/>
    </location>
</feature>
<feature type="transmembrane region" description="Helical" evidence="1">
    <location>
        <begin position="68"/>
        <end position="92"/>
    </location>
</feature>
<dbReference type="InterPro" id="IPR043504">
    <property type="entry name" value="Peptidase_S1_PA_chymotrypsin"/>
</dbReference>
<proteinExistence type="predicted"/>
<comment type="caution">
    <text evidence="2">The sequence shown here is derived from an EMBL/GenBank/DDBJ whole genome shotgun (WGS) entry which is preliminary data.</text>
</comment>
<protein>
    <submittedName>
        <fullName evidence="2">Uncharacterized protein</fullName>
    </submittedName>
</protein>
<feature type="transmembrane region" description="Helical" evidence="1">
    <location>
        <begin position="132"/>
        <end position="153"/>
    </location>
</feature>
<dbReference type="PANTHER" id="PTHR46366:SF8">
    <property type="entry name" value="PRO-APOPTOTIC SERINE PROTEASE NMA111"/>
    <property type="match status" value="1"/>
</dbReference>
<organism evidence="2 3">
    <name type="scientific">Purpureocillium lilacinum</name>
    <name type="common">Paecilomyces lilacinus</name>
    <dbReference type="NCBI Taxonomy" id="33203"/>
    <lineage>
        <taxon>Eukaryota</taxon>
        <taxon>Fungi</taxon>
        <taxon>Dikarya</taxon>
        <taxon>Ascomycota</taxon>
        <taxon>Pezizomycotina</taxon>
        <taxon>Sordariomycetes</taxon>
        <taxon>Hypocreomycetidae</taxon>
        <taxon>Hypocreales</taxon>
        <taxon>Ophiocordycipitaceae</taxon>
        <taxon>Purpureocillium</taxon>
    </lineage>
</organism>
<feature type="transmembrane region" description="Helical" evidence="1">
    <location>
        <begin position="13"/>
        <end position="30"/>
    </location>
</feature>
<dbReference type="SUPFAM" id="SSF50494">
    <property type="entry name" value="Trypsin-like serine proteases"/>
    <property type="match status" value="1"/>
</dbReference>
<keyword evidence="3" id="KW-1185">Reference proteome</keyword>
<evidence type="ECO:0000313" key="3">
    <source>
        <dbReference type="Proteomes" id="UP001287286"/>
    </source>
</evidence>
<feature type="transmembrane region" description="Helical" evidence="1">
    <location>
        <begin position="199"/>
        <end position="217"/>
    </location>
</feature>
<keyword evidence="1" id="KW-0472">Membrane</keyword>
<reference evidence="2 3" key="1">
    <citation type="journal article" date="2024" name="Microbiol. Resour. Announc.">
        <title>Genome annotations for the ascomycete fungi Trichoderma harzianum, Trichoderma aggressivum, and Purpureocillium lilacinum.</title>
        <authorList>
            <person name="Beijen E.P.W."/>
            <person name="Ohm R.A."/>
        </authorList>
    </citation>
    <scope>NUCLEOTIDE SEQUENCE [LARGE SCALE GENOMIC DNA]</scope>
    <source>
        <strain evidence="2 3">CBS 150709</strain>
    </source>
</reference>
<dbReference type="Proteomes" id="UP001287286">
    <property type="component" value="Unassembled WGS sequence"/>
</dbReference>
<dbReference type="EMBL" id="JAWRVI010000457">
    <property type="protein sequence ID" value="KAK4064827.1"/>
    <property type="molecule type" value="Genomic_DNA"/>
</dbReference>
<sequence length="419" mass="45653">MQRGVTQEQIIEASVTASIVVPLLLVYCFSSNHEYHPLRSHLPWIGVASLFLSFAALTFIFFGLTGDAALATFWGCKGGIITTMTIVEFFFALPLISRHPRAGLALNGVWTTLSLTFLGWACWQLVTSGVEALWAMPFLSHAAVLFLAVHLSFRLPVGEGATRWDIRLVSLAVLAAFISASSLALLVCSMRDIRGWPSVDFALQCVLWIFMMMYVTVQDPVKRLFPRKSSGAMQGGTSLDSLAPRSGGVPYGAGQDRSQQCSQDQLAAINDTGLSGILITCRQPLRENRRRRMMQRAKRQSDEFFTMLSCLTALSSAHLAKTPPVGGKLPGLVDANLGYIMTCAHVIGGGPSRICCVFGSGESIEVSIVFSDPNHDFAILHYDPGTIEFAKVDGLQLWPDLARGFDPHRPLLVISLTTG</sequence>
<accession>A0ABR0BC94</accession>
<feature type="transmembrane region" description="Helical" evidence="1">
    <location>
        <begin position="104"/>
        <end position="126"/>
    </location>
</feature>
<evidence type="ECO:0000313" key="2">
    <source>
        <dbReference type="EMBL" id="KAK4064827.1"/>
    </source>
</evidence>
<keyword evidence="1" id="KW-1133">Transmembrane helix</keyword>
<keyword evidence="1" id="KW-0812">Transmembrane</keyword>
<gene>
    <name evidence="2" type="ORF">Purlil1_14091</name>
</gene>